<keyword evidence="2" id="KW-1185">Reference proteome</keyword>
<accession>A0ACC2DLL7</accession>
<name>A0ACC2DLL7_DIPCM</name>
<proteinExistence type="predicted"/>
<comment type="caution">
    <text evidence="1">The sequence shown here is derived from an EMBL/GenBank/DDBJ whole genome shotgun (WGS) entry which is preliminary data.</text>
</comment>
<sequence>MADAIDAILEYLQQHNFKTAEAALKAELKSRDGEHDDPIKSDCKDVDSPSAIQIQSSQKDSLGPAINPYVEPEMRHAHTLKSTHVAGKIVDEVWNEAFNSEKRDIHDDASKSLKKSIYVENFSRKSCPEPGLFESQHTSVWQRLAETSDTKAELLHVQHTNLSKADSSQYEGPSLQREWFNFDNRNQGSGTSKDLVSLQNDITDSKSQNLQKVGQANEPGVLQQREESTETPVPYVQWPNATAIETKKELSWVSPEGVDLGCKMEKPGLQHGKVYPLDEVGSPQATKLLCPQMNFPATGIEEEKSLGRLQQGVFQHDENDFQLEKVTVVQECFPSEMAKHTESTSYRQESSTVPSERSNCEAVERFQGFLRQGILVESGKGNTPYSRTWQEESREVTLASSVLPKLMYTNQHSSQFSDVRSCKKERLFSHSMTGSVEAQNCSQDGSGSSQGMAVSCDGDLNLLELASADCLDTSEEIREVLPKLPPVRLKSWDKTLEPTKELFGLDIGTSEENMCVNTASALEASFGLGSFLDVPIGQDISSSGGKRLPGNSRPSVSQGIVEDASDLLSGFATAGDGHSESVIDYQDEYWDSDAYDDDDDPGYLRQPIDDEAWFLANELFYPSENGRSRPSRDYTQAQLTKDYKKCDDDEHSYVDSYFSGEEVYRSRGALKDHNNEEEEIPKDGSLSRGRVDYDGNSLDPENVKQIRADPAWQGFVENDELYEEDKDRNMKESLSSQQTELLLFDDSKPSIIGLPPVNKNLVRQSVEVKESFQGKRGEKGLQDLTDIESTARMASSSSLSRIGAYHNAGIQFDDSDVAGNSLDVGIGRRFSDEEEGAVIFKYQSGCDVKNTFDIESESSDVNSCKQDAIKGSHQRAINNVEIFSQEDKSVVGIGFGGFSFPSPSSTGDIGGSRTESGKLMSAMDVLSRGDEADDYGIVGPDDTLASWRRQSSESSPIIGSRDAHHQLGTSGHSTGSGHSTDESHSREGNRMEDDDGACERDDPDAVADLDEVAAVQEQIQRLQAEEDDFEIFDLRIIHRKNRTGFEEEKDFPVVINSVIAGRYHITEYLGSAAFSKAIQAHDLHTGVDVCMKIIKNNKDFFDQSLDEIKLLKYINRHDPADKYHILRLYDYFYHREHLFIVCELLRANLYEFHKYNRESGGEVYFTMPRLQCITRQCLEALNFLHGLGLIHCDLKPENILVKSYSRCEVKVIDLGSSCFQTDHLCSYVQSRSYRAPEVILGLPYNQKIDIWSLGCILAELCSGNVRSQTHSQAAVGTSCLYLTLVLFQNDSLATLLARVVGILGPIDPDMLAKGHDIHKYFTKSHKLYERNPDTDRLEYLLPKKTSLAHRLPMGDQGFVDFVDYLLQINPQKRPSASEALKHPWLSFPYEPISS</sequence>
<organism evidence="1 2">
    <name type="scientific">Diphasiastrum complanatum</name>
    <name type="common">Issler's clubmoss</name>
    <name type="synonym">Lycopodium complanatum</name>
    <dbReference type="NCBI Taxonomy" id="34168"/>
    <lineage>
        <taxon>Eukaryota</taxon>
        <taxon>Viridiplantae</taxon>
        <taxon>Streptophyta</taxon>
        <taxon>Embryophyta</taxon>
        <taxon>Tracheophyta</taxon>
        <taxon>Lycopodiopsida</taxon>
        <taxon>Lycopodiales</taxon>
        <taxon>Lycopodiaceae</taxon>
        <taxon>Lycopodioideae</taxon>
        <taxon>Diphasiastrum</taxon>
    </lineage>
</organism>
<evidence type="ECO:0000313" key="1">
    <source>
        <dbReference type="EMBL" id="KAJ7555068.1"/>
    </source>
</evidence>
<gene>
    <name evidence="1" type="ORF">O6H91_05G021000</name>
</gene>
<dbReference type="Proteomes" id="UP001162992">
    <property type="component" value="Chromosome 5"/>
</dbReference>
<reference evidence="2" key="1">
    <citation type="journal article" date="2024" name="Proc. Natl. Acad. Sci. U.S.A.">
        <title>Extraordinary preservation of gene collinearity over three hundred million years revealed in homosporous lycophytes.</title>
        <authorList>
            <person name="Li C."/>
            <person name="Wickell D."/>
            <person name="Kuo L.Y."/>
            <person name="Chen X."/>
            <person name="Nie B."/>
            <person name="Liao X."/>
            <person name="Peng D."/>
            <person name="Ji J."/>
            <person name="Jenkins J."/>
            <person name="Williams M."/>
            <person name="Shu S."/>
            <person name="Plott C."/>
            <person name="Barry K."/>
            <person name="Rajasekar S."/>
            <person name="Grimwood J."/>
            <person name="Han X."/>
            <person name="Sun S."/>
            <person name="Hou Z."/>
            <person name="He W."/>
            <person name="Dai G."/>
            <person name="Sun C."/>
            <person name="Schmutz J."/>
            <person name="Leebens-Mack J.H."/>
            <person name="Li F.W."/>
            <person name="Wang L."/>
        </authorList>
    </citation>
    <scope>NUCLEOTIDE SEQUENCE [LARGE SCALE GENOMIC DNA]</scope>
    <source>
        <strain evidence="2">cv. PW_Plant_1</strain>
    </source>
</reference>
<evidence type="ECO:0000313" key="2">
    <source>
        <dbReference type="Proteomes" id="UP001162992"/>
    </source>
</evidence>
<protein>
    <submittedName>
        <fullName evidence="1">Uncharacterized protein</fullName>
    </submittedName>
</protein>
<dbReference type="EMBL" id="CM055096">
    <property type="protein sequence ID" value="KAJ7555068.1"/>
    <property type="molecule type" value="Genomic_DNA"/>
</dbReference>